<dbReference type="RefSeq" id="WP_210656893.1">
    <property type="nucleotide sequence ID" value="NZ_JAGKQQ010000001.1"/>
</dbReference>
<name>A0ABS5BV84_9BACT</name>
<sequence>MSSNEPVPGRYRHYKGGEYEVIGVARHSETDEVLVVYKPLYNATGLWVRPRAMFLETVNHNGETVPRFAYIGPNPS</sequence>
<dbReference type="InterPro" id="IPR023387">
    <property type="entry name" value="DUF1653-like_dom"/>
</dbReference>
<comment type="caution">
    <text evidence="2">The sequence shown here is derived from an EMBL/GenBank/DDBJ whole genome shotgun (WGS) entry which is preliminary data.</text>
</comment>
<evidence type="ECO:0000259" key="1">
    <source>
        <dbReference type="Pfam" id="PF07866"/>
    </source>
</evidence>
<evidence type="ECO:0000313" key="3">
    <source>
        <dbReference type="Proteomes" id="UP000676565"/>
    </source>
</evidence>
<proteinExistence type="predicted"/>
<dbReference type="Pfam" id="PF07866">
    <property type="entry name" value="DUF1653"/>
    <property type="match status" value="1"/>
</dbReference>
<dbReference type="Proteomes" id="UP000676565">
    <property type="component" value="Unassembled WGS sequence"/>
</dbReference>
<accession>A0ABS5BV84</accession>
<feature type="domain" description="DUF1653" evidence="1">
    <location>
        <begin position="9"/>
        <end position="70"/>
    </location>
</feature>
<evidence type="ECO:0000313" key="2">
    <source>
        <dbReference type="EMBL" id="MBP3957639.1"/>
    </source>
</evidence>
<organism evidence="2 3">
    <name type="scientific">Gemmata palustris</name>
    <dbReference type="NCBI Taxonomy" id="2822762"/>
    <lineage>
        <taxon>Bacteria</taxon>
        <taxon>Pseudomonadati</taxon>
        <taxon>Planctomycetota</taxon>
        <taxon>Planctomycetia</taxon>
        <taxon>Gemmatales</taxon>
        <taxon>Gemmataceae</taxon>
        <taxon>Gemmata</taxon>
    </lineage>
</organism>
<gene>
    <name evidence="2" type="ORF">J8F10_20510</name>
</gene>
<dbReference type="Gene3D" id="2.30.30.320">
    <property type="entry name" value="DUF1653-like domain"/>
    <property type="match status" value="1"/>
</dbReference>
<dbReference type="InterPro" id="IPR037135">
    <property type="entry name" value="DUF1653-like_dom_sf"/>
</dbReference>
<protein>
    <submittedName>
        <fullName evidence="2">DUF1653 domain-containing protein</fullName>
    </submittedName>
</protein>
<dbReference type="EMBL" id="JAGKQQ010000001">
    <property type="protein sequence ID" value="MBP3957639.1"/>
    <property type="molecule type" value="Genomic_DNA"/>
</dbReference>
<keyword evidence="3" id="KW-1185">Reference proteome</keyword>
<reference evidence="2 3" key="1">
    <citation type="submission" date="2021-04" db="EMBL/GenBank/DDBJ databases">
        <authorList>
            <person name="Ivanova A."/>
        </authorList>
    </citation>
    <scope>NUCLEOTIDE SEQUENCE [LARGE SCALE GENOMIC DNA]</scope>
    <source>
        <strain evidence="2 3">G18</strain>
    </source>
</reference>